<dbReference type="PANTHER" id="PTHR45527:SF1">
    <property type="entry name" value="FATTY ACID SYNTHASE"/>
    <property type="match status" value="1"/>
</dbReference>
<name>A0ABP9D6D8_9ACTN</name>
<evidence type="ECO:0000313" key="8">
    <source>
        <dbReference type="Proteomes" id="UP001501265"/>
    </source>
</evidence>
<dbReference type="InterPro" id="IPR023213">
    <property type="entry name" value="CAT-like_dom_sf"/>
</dbReference>
<gene>
    <name evidence="7" type="ORF">GCM10023220_68140</name>
</gene>
<dbReference type="InterPro" id="IPR045851">
    <property type="entry name" value="AMP-bd_C_sf"/>
</dbReference>
<dbReference type="Pfam" id="PF00668">
    <property type="entry name" value="Condensation"/>
    <property type="match status" value="3"/>
</dbReference>
<dbReference type="Gene3D" id="3.30.300.30">
    <property type="match status" value="1"/>
</dbReference>
<dbReference type="Gene3D" id="2.30.38.10">
    <property type="entry name" value="Luciferase, Domain 3"/>
    <property type="match status" value="1"/>
</dbReference>
<comment type="caution">
    <text evidence="7">The sequence shown here is derived from an EMBL/GenBank/DDBJ whole genome shotgun (WGS) entry which is preliminary data.</text>
</comment>
<accession>A0ABP9D6D8</accession>
<evidence type="ECO:0000313" key="7">
    <source>
        <dbReference type="EMBL" id="GAA4824732.1"/>
    </source>
</evidence>
<evidence type="ECO:0000256" key="1">
    <source>
        <dbReference type="ARBA" id="ARBA00001957"/>
    </source>
</evidence>
<evidence type="ECO:0000259" key="6">
    <source>
        <dbReference type="PROSITE" id="PS50075"/>
    </source>
</evidence>
<dbReference type="EMBL" id="BAABIG010000091">
    <property type="protein sequence ID" value="GAA4824732.1"/>
    <property type="molecule type" value="Genomic_DNA"/>
</dbReference>
<reference evidence="8" key="1">
    <citation type="journal article" date="2019" name="Int. J. Syst. Evol. Microbiol.">
        <title>The Global Catalogue of Microorganisms (GCM) 10K type strain sequencing project: providing services to taxonomists for standard genome sequencing and annotation.</title>
        <authorList>
            <consortium name="The Broad Institute Genomics Platform"/>
            <consortium name="The Broad Institute Genome Sequencing Center for Infectious Disease"/>
            <person name="Wu L."/>
            <person name="Ma J."/>
        </authorList>
    </citation>
    <scope>NUCLEOTIDE SEQUENCE [LARGE SCALE GENOMIC DNA]</scope>
    <source>
        <strain evidence="8">JCM 18081</strain>
    </source>
</reference>
<dbReference type="InterPro" id="IPR001242">
    <property type="entry name" value="Condensation_dom"/>
</dbReference>
<feature type="domain" description="Carrier" evidence="6">
    <location>
        <begin position="946"/>
        <end position="1020"/>
    </location>
</feature>
<dbReference type="InterPro" id="IPR009081">
    <property type="entry name" value="PP-bd_ACP"/>
</dbReference>
<dbReference type="InterPro" id="IPR036736">
    <property type="entry name" value="ACP-like_sf"/>
</dbReference>
<dbReference type="NCBIfam" id="TIGR01720">
    <property type="entry name" value="NRPS-para261"/>
    <property type="match status" value="1"/>
</dbReference>
<dbReference type="SUPFAM" id="SSF52777">
    <property type="entry name" value="CoA-dependent acyltransferases"/>
    <property type="match status" value="4"/>
</dbReference>
<dbReference type="InterPro" id="IPR000873">
    <property type="entry name" value="AMP-dep_synth/lig_dom"/>
</dbReference>
<proteinExistence type="predicted"/>
<keyword evidence="3" id="KW-0597">Phosphoprotein</keyword>
<dbReference type="RefSeq" id="WP_345624571.1">
    <property type="nucleotide sequence ID" value="NZ_BAABIG010000091.1"/>
</dbReference>
<dbReference type="SUPFAM" id="SSF47336">
    <property type="entry name" value="ACP-like"/>
    <property type="match status" value="1"/>
</dbReference>
<dbReference type="InterPro" id="IPR020806">
    <property type="entry name" value="PKS_PP-bd"/>
</dbReference>
<dbReference type="PANTHER" id="PTHR45527">
    <property type="entry name" value="NONRIBOSOMAL PEPTIDE SYNTHETASE"/>
    <property type="match status" value="1"/>
</dbReference>
<sequence length="1527" mass="160996">MTSTTPVHGSALAEVWPLSPLQEGLLFHAEYGGRGPDLYTLQRTDLLSGPVDAGRLRASWQALLNRHPALRASFHRRKSGRTVQLIPREATPRWREVDLSDPALTDEAALAEVRRLAAEERAERFDLTRAPLLRLLLVRRTPERHWTVMTSHHILLDGWSMPVMLTELAAVYAAGGDASGLGPAPSFRDHLAWLSRQDPQGARDAWRAELADADGPTLVAPADPDRAPVLPEKWELTLPRELSDALTALARGHGLTVNTVLQGAWAMLLARLTGRTDVVFGATVAGRPAEVPGVESMVGLFINSVPVRVRLDAGRPVLRLLTELQDRRSALLAHQHLSLPEIQRAGGPGAVFDTMLMFENYPRPPEEASAPGALAFTHVEGHQATHYALTLGVLPGQDLRLHVTHRPDVFDTDVARDLLGRLEWVLRQIVADPSVPVGRIGLVGRLEQGLVVEGWNATAGDVPPASSALDMFRVQVARAAHAVAVVDGARRVTYAELDAASDRVAAGLRARGAGRGDRVAVRLERSADLIGALLGVWKAGAAYVPVDSAYPAERVAFVVKDSAPVVTIDDPTPPTAEAGPEAVETTGDDLAYVMYTSGSTGTPKGVAVPHASVAALVGETGWGVGPGDAVLFHAPHAFDISLFEVWVPLAAGARVVVAEPGLPMDAAAVRRHIAAGVTHVHLTAGLFRVLAEEAPDCFDGVREVLTGGDVVPLESVERVRAACPAVRVRHLYGPTEVSLCATWHLFEPGADQGDVLPLGRPLTDRRVYVLDPFLQPVPPGVTGELYVAGAGLARGYPGRAALTAERFVASPFAAGERMYRTGDLVRWTTGVELVFVGRADAQVKIRGFRVEPGEVEAALAAQPGVAQAVVVAREDRPGEKRLVGYLVPGAERPDTEAVRAALAGTLPEYMVPAALAVLDALPLTANGKVDLKALPAPEFAGSASRAPRTAAERLLCALFAEVLGLERVGVEDSFFELGGDSIMSMQLAARGTRRGVVFGAQDVFAHETPAALAAVARLETDGEGVRDSDPGPVPPTPVLAAAGAAAVRPGFAQWMVVGAPPALDAGTLAAGLGALLDTHDMLRARAADGPGLVVGERGGLDPATLVSVLRVSEPGELDAAARRAAREAADRLDPVAGVMVRLVWVDGGPERVGRLVLVVHHLVVDGVSWRILLPDLRAACEAAAAGRVAELDPVGTSFRRWATLLGSEAQEEKRVAELDGWRELLDGRTGAGPGGRAGEGDGVALIGGRPLDPARDTAATLERQVWTVPAPQARVIAQRTPGVFHCGVHEALLATFAAAVVEWRPGTDRTLLVDVEGHGRAPLTGTDLSRTVGWFTSVHPVRIDLADVDLTDAPAGGAAAGALLKTVKEQSRAIPGDGLGHGLLRHLNPGTAPVLAQLPAPQVSFNYLGRFPAATAEPGPWQPAGPTALGGSHDPDMPVTHTLGAGAVIRDGAEGPELTLLLTHPRGALDAADAERLGRSWLRLLDGLAAHTTAPSAGGHTASDFSLLDLDQDEVDELDAEFTDDHP</sequence>
<dbReference type="Proteomes" id="UP001501265">
    <property type="component" value="Unassembled WGS sequence"/>
</dbReference>
<evidence type="ECO:0000256" key="5">
    <source>
        <dbReference type="ARBA" id="ARBA00023194"/>
    </source>
</evidence>
<dbReference type="Gene3D" id="3.40.50.980">
    <property type="match status" value="2"/>
</dbReference>
<evidence type="ECO:0000256" key="4">
    <source>
        <dbReference type="ARBA" id="ARBA00022737"/>
    </source>
</evidence>
<dbReference type="CDD" id="cd19543">
    <property type="entry name" value="DCL_NRPS"/>
    <property type="match status" value="1"/>
</dbReference>
<dbReference type="CDD" id="cd12117">
    <property type="entry name" value="A_NRPS_Srf_like"/>
    <property type="match status" value="1"/>
</dbReference>
<dbReference type="Gene3D" id="1.10.1200.10">
    <property type="entry name" value="ACP-like"/>
    <property type="match status" value="1"/>
</dbReference>
<dbReference type="InterPro" id="IPR010060">
    <property type="entry name" value="NRPS_synth"/>
</dbReference>
<dbReference type="InterPro" id="IPR020845">
    <property type="entry name" value="AMP-binding_CS"/>
</dbReference>
<keyword evidence="2" id="KW-0596">Phosphopantetheine</keyword>
<organism evidence="7 8">
    <name type="scientific">Streptomyces ziwulingensis</name>
    <dbReference type="NCBI Taxonomy" id="1045501"/>
    <lineage>
        <taxon>Bacteria</taxon>
        <taxon>Bacillati</taxon>
        <taxon>Actinomycetota</taxon>
        <taxon>Actinomycetes</taxon>
        <taxon>Kitasatosporales</taxon>
        <taxon>Streptomycetaceae</taxon>
        <taxon>Streptomyces</taxon>
    </lineage>
</organism>
<dbReference type="SMART" id="SM00823">
    <property type="entry name" value="PKS_PP"/>
    <property type="match status" value="1"/>
</dbReference>
<dbReference type="NCBIfam" id="TIGR01733">
    <property type="entry name" value="AA-adenyl-dom"/>
    <property type="match status" value="1"/>
</dbReference>
<dbReference type="Pfam" id="PF13193">
    <property type="entry name" value="AMP-binding_C"/>
    <property type="match status" value="1"/>
</dbReference>
<keyword evidence="8" id="KW-1185">Reference proteome</keyword>
<keyword evidence="5" id="KW-0045">Antibiotic biosynthesis</keyword>
<dbReference type="InterPro" id="IPR025110">
    <property type="entry name" value="AMP-bd_C"/>
</dbReference>
<dbReference type="Gene3D" id="3.30.559.10">
    <property type="entry name" value="Chloramphenicol acetyltransferase-like domain"/>
    <property type="match status" value="2"/>
</dbReference>
<dbReference type="InterPro" id="IPR010071">
    <property type="entry name" value="AA_adenyl_dom"/>
</dbReference>
<evidence type="ECO:0000256" key="3">
    <source>
        <dbReference type="ARBA" id="ARBA00022553"/>
    </source>
</evidence>
<dbReference type="Pfam" id="PF00501">
    <property type="entry name" value="AMP-binding"/>
    <property type="match status" value="1"/>
</dbReference>
<dbReference type="PROSITE" id="PS50075">
    <property type="entry name" value="CARRIER"/>
    <property type="match status" value="1"/>
</dbReference>
<dbReference type="Gene3D" id="3.30.559.30">
    <property type="entry name" value="Nonribosomal peptide synthetase, condensation domain"/>
    <property type="match status" value="2"/>
</dbReference>
<dbReference type="PROSITE" id="PS00455">
    <property type="entry name" value="AMP_BINDING"/>
    <property type="match status" value="1"/>
</dbReference>
<dbReference type="Pfam" id="PF00550">
    <property type="entry name" value="PP-binding"/>
    <property type="match status" value="1"/>
</dbReference>
<evidence type="ECO:0000256" key="2">
    <source>
        <dbReference type="ARBA" id="ARBA00022450"/>
    </source>
</evidence>
<comment type="cofactor">
    <cofactor evidence="1">
        <name>pantetheine 4'-phosphate</name>
        <dbReference type="ChEBI" id="CHEBI:47942"/>
    </cofactor>
</comment>
<keyword evidence="4" id="KW-0677">Repeat</keyword>
<dbReference type="SUPFAM" id="SSF56801">
    <property type="entry name" value="Acetyl-CoA synthetase-like"/>
    <property type="match status" value="1"/>
</dbReference>
<protein>
    <recommendedName>
        <fullName evidence="6">Carrier domain-containing protein</fullName>
    </recommendedName>
</protein>